<dbReference type="AlphaFoldDB" id="A0A210RX19"/>
<dbReference type="InterPro" id="IPR039418">
    <property type="entry name" value="LexA-like"/>
</dbReference>
<evidence type="ECO:0000256" key="6">
    <source>
        <dbReference type="ARBA" id="ARBA00023236"/>
    </source>
</evidence>
<evidence type="ECO:0000256" key="1">
    <source>
        <dbReference type="ARBA" id="ARBA00007484"/>
    </source>
</evidence>
<evidence type="ECO:0000256" key="3">
    <source>
        <dbReference type="ARBA" id="ARBA00022801"/>
    </source>
</evidence>
<dbReference type="PRINTS" id="PR00726">
    <property type="entry name" value="LEXASERPTASE"/>
</dbReference>
<dbReference type="EMBL" id="NAIA01000003">
    <property type="protein sequence ID" value="OWF65504.1"/>
    <property type="molecule type" value="Genomic_DNA"/>
</dbReference>
<evidence type="ECO:0000256" key="4">
    <source>
        <dbReference type="ARBA" id="ARBA00022813"/>
    </source>
</evidence>
<keyword evidence="10" id="KW-1185">Reference proteome</keyword>
<organism evidence="9 10">
    <name type="scientific">Polynucleobacter hirudinilacicola</name>
    <dbReference type="NCBI Taxonomy" id="1743166"/>
    <lineage>
        <taxon>Bacteria</taxon>
        <taxon>Pseudomonadati</taxon>
        <taxon>Pseudomonadota</taxon>
        <taxon>Betaproteobacteria</taxon>
        <taxon>Burkholderiales</taxon>
        <taxon>Burkholderiaceae</taxon>
        <taxon>Polynucleobacter</taxon>
    </lineage>
</organism>
<evidence type="ECO:0000313" key="10">
    <source>
        <dbReference type="Proteomes" id="UP000196880"/>
    </source>
</evidence>
<accession>A0A210RX19</accession>
<dbReference type="CDD" id="cd06529">
    <property type="entry name" value="S24_LexA-like"/>
    <property type="match status" value="1"/>
</dbReference>
<name>A0A210RX19_9BURK</name>
<protein>
    <submittedName>
        <fullName evidence="9">Peptidase</fullName>
    </submittedName>
</protein>
<dbReference type="SUPFAM" id="SSF51306">
    <property type="entry name" value="LexA/Signal peptidase"/>
    <property type="match status" value="1"/>
</dbReference>
<dbReference type="GO" id="GO:0016787">
    <property type="term" value="F:hydrolase activity"/>
    <property type="evidence" value="ECO:0007669"/>
    <property type="project" value="UniProtKB-KW"/>
</dbReference>
<keyword evidence="2" id="KW-0227">DNA damage</keyword>
<dbReference type="NCBIfam" id="NF007621">
    <property type="entry name" value="PRK10276.1"/>
    <property type="match status" value="1"/>
</dbReference>
<dbReference type="Proteomes" id="UP000196880">
    <property type="component" value="Unassembled WGS sequence"/>
</dbReference>
<dbReference type="OrthoDB" id="9802364at2"/>
<dbReference type="RefSeq" id="WP_087909745.1">
    <property type="nucleotide sequence ID" value="NZ_NAIA01000003.1"/>
</dbReference>
<dbReference type="InterPro" id="IPR036286">
    <property type="entry name" value="LexA/Signal_pep-like_sf"/>
</dbReference>
<dbReference type="InterPro" id="IPR006197">
    <property type="entry name" value="Peptidase_S24_LexA"/>
</dbReference>
<evidence type="ECO:0000313" key="9">
    <source>
        <dbReference type="EMBL" id="OWF65504.1"/>
    </source>
</evidence>
<comment type="caution">
    <text evidence="9">The sequence shown here is derived from an EMBL/GenBank/DDBJ whole genome shotgun (WGS) entry which is preliminary data.</text>
</comment>
<keyword evidence="5" id="KW-0234">DNA repair</keyword>
<evidence type="ECO:0000256" key="7">
    <source>
        <dbReference type="RuleBase" id="RU003991"/>
    </source>
</evidence>
<sequence length="166" mass="18192">MTMTQQMNPAKASLSQAPQALAGHFAAYELKLLSHRISAGFPSPAADYAEDGLDLNHYLVQNKPATFMFTVKGDSMLGAGICDGDKVVVDKALKPKHKDIVVAVVDGEYTIKRLYQLRGRVELQAENPNYQAITFNEGSELQIWGVVVGVVRKYSNASTRYNKGSK</sequence>
<dbReference type="InterPro" id="IPR015927">
    <property type="entry name" value="Peptidase_S24_S26A/B/C"/>
</dbReference>
<proteinExistence type="inferred from homology"/>
<keyword evidence="6" id="KW-0742">SOS response</keyword>
<keyword evidence="3 7" id="KW-0378">Hydrolase</keyword>
<dbReference type="GO" id="GO:0006355">
    <property type="term" value="P:regulation of DNA-templated transcription"/>
    <property type="evidence" value="ECO:0007669"/>
    <property type="project" value="InterPro"/>
</dbReference>
<dbReference type="PANTHER" id="PTHR33516:SF2">
    <property type="entry name" value="LEXA REPRESSOR-RELATED"/>
    <property type="match status" value="1"/>
</dbReference>
<dbReference type="GO" id="GO:0003677">
    <property type="term" value="F:DNA binding"/>
    <property type="evidence" value="ECO:0007669"/>
    <property type="project" value="InterPro"/>
</dbReference>
<dbReference type="Pfam" id="PF00717">
    <property type="entry name" value="Peptidase_S24"/>
    <property type="match status" value="1"/>
</dbReference>
<dbReference type="PANTHER" id="PTHR33516">
    <property type="entry name" value="LEXA REPRESSOR"/>
    <property type="match status" value="1"/>
</dbReference>
<gene>
    <name evidence="9" type="ORF">B6A14_06830</name>
</gene>
<dbReference type="GO" id="GO:0006281">
    <property type="term" value="P:DNA repair"/>
    <property type="evidence" value="ECO:0007669"/>
    <property type="project" value="UniProtKB-KW"/>
</dbReference>
<evidence type="ECO:0000256" key="5">
    <source>
        <dbReference type="ARBA" id="ARBA00023204"/>
    </source>
</evidence>
<dbReference type="InterPro" id="IPR050077">
    <property type="entry name" value="LexA_repressor"/>
</dbReference>
<comment type="similarity">
    <text evidence="1 7">Belongs to the peptidase S24 family.</text>
</comment>
<reference evidence="9 10" key="1">
    <citation type="submission" date="2017-03" db="EMBL/GenBank/DDBJ databases">
        <title>New species Polynucleobacter sp. MWH-EgelM1-30-B4.</title>
        <authorList>
            <person name="Hahn M.W."/>
        </authorList>
    </citation>
    <scope>NUCLEOTIDE SEQUENCE [LARGE SCALE GENOMIC DNA]</scope>
    <source>
        <strain evidence="9 10">MWH-EgelM1-30-B4</strain>
    </source>
</reference>
<evidence type="ECO:0000259" key="8">
    <source>
        <dbReference type="Pfam" id="PF00717"/>
    </source>
</evidence>
<keyword evidence="4 7" id="KW-0068">Autocatalytic cleavage</keyword>
<evidence type="ECO:0000256" key="2">
    <source>
        <dbReference type="ARBA" id="ARBA00022763"/>
    </source>
</evidence>
<dbReference type="Gene3D" id="2.10.109.10">
    <property type="entry name" value="Umud Fragment, subunit A"/>
    <property type="match status" value="1"/>
</dbReference>
<dbReference type="GO" id="GO:0009432">
    <property type="term" value="P:SOS response"/>
    <property type="evidence" value="ECO:0007669"/>
    <property type="project" value="UniProtKB-KW"/>
</dbReference>
<feature type="domain" description="Peptidase S24/S26A/S26B/S26C" evidence="8">
    <location>
        <begin position="33"/>
        <end position="148"/>
    </location>
</feature>